<organism evidence="1 2">
    <name type="scientific">Chenopodium quinoa</name>
    <name type="common">Quinoa</name>
    <dbReference type="NCBI Taxonomy" id="63459"/>
    <lineage>
        <taxon>Eukaryota</taxon>
        <taxon>Viridiplantae</taxon>
        <taxon>Streptophyta</taxon>
        <taxon>Embryophyta</taxon>
        <taxon>Tracheophyta</taxon>
        <taxon>Spermatophyta</taxon>
        <taxon>Magnoliopsida</taxon>
        <taxon>eudicotyledons</taxon>
        <taxon>Gunneridae</taxon>
        <taxon>Pentapetalae</taxon>
        <taxon>Caryophyllales</taxon>
        <taxon>Chenopodiaceae</taxon>
        <taxon>Chenopodioideae</taxon>
        <taxon>Atripliceae</taxon>
        <taxon>Chenopodium</taxon>
    </lineage>
</organism>
<reference evidence="1" key="2">
    <citation type="submission" date="2021-03" db="UniProtKB">
        <authorList>
            <consortium name="EnsemblPlants"/>
        </authorList>
    </citation>
    <scope>IDENTIFICATION</scope>
</reference>
<evidence type="ECO:0000313" key="1">
    <source>
        <dbReference type="EnsemblPlants" id="AUR62041541-RA:cds"/>
    </source>
</evidence>
<protein>
    <submittedName>
        <fullName evidence="1">Uncharacterized protein</fullName>
    </submittedName>
</protein>
<dbReference type="EnsemblPlants" id="AUR62041541-RA">
    <property type="protein sequence ID" value="AUR62041541-RA:cds"/>
    <property type="gene ID" value="AUR62041541"/>
</dbReference>
<dbReference type="Proteomes" id="UP000596660">
    <property type="component" value="Unplaced"/>
</dbReference>
<sequence length="73" mass="8435">MGYSFVHIFSVDSVQAYGRIDDCQALQRPVISEHLLMFDVLKFGSVTVLYLDITSVYDHVACMLLAKHQWQFH</sequence>
<dbReference type="AlphaFoldDB" id="A0A803N733"/>
<keyword evidence="2" id="KW-1185">Reference proteome</keyword>
<proteinExistence type="predicted"/>
<dbReference type="Gramene" id="AUR62041541-RA">
    <property type="protein sequence ID" value="AUR62041541-RA:cds"/>
    <property type="gene ID" value="AUR62041541"/>
</dbReference>
<evidence type="ECO:0000313" key="2">
    <source>
        <dbReference type="Proteomes" id="UP000596660"/>
    </source>
</evidence>
<accession>A0A803N733</accession>
<reference evidence="1" key="1">
    <citation type="journal article" date="2017" name="Nature">
        <title>The genome of Chenopodium quinoa.</title>
        <authorList>
            <person name="Jarvis D.E."/>
            <person name="Ho Y.S."/>
            <person name="Lightfoot D.J."/>
            <person name="Schmoeckel S.M."/>
            <person name="Li B."/>
            <person name="Borm T.J.A."/>
            <person name="Ohyanagi H."/>
            <person name="Mineta K."/>
            <person name="Michell C.T."/>
            <person name="Saber N."/>
            <person name="Kharbatia N.M."/>
            <person name="Rupper R.R."/>
            <person name="Sharp A.R."/>
            <person name="Dally N."/>
            <person name="Boughton B.A."/>
            <person name="Woo Y.H."/>
            <person name="Gao G."/>
            <person name="Schijlen E.G.W.M."/>
            <person name="Guo X."/>
            <person name="Momin A.A."/>
            <person name="Negrao S."/>
            <person name="Al-Babili S."/>
            <person name="Gehring C."/>
            <person name="Roessner U."/>
            <person name="Jung C."/>
            <person name="Murphy K."/>
            <person name="Arold S.T."/>
            <person name="Gojobori T."/>
            <person name="van der Linden C.G."/>
            <person name="van Loo E.N."/>
            <person name="Jellen E.N."/>
            <person name="Maughan P.J."/>
            <person name="Tester M."/>
        </authorList>
    </citation>
    <scope>NUCLEOTIDE SEQUENCE [LARGE SCALE GENOMIC DNA]</scope>
    <source>
        <strain evidence="1">cv. PI 614886</strain>
    </source>
</reference>
<name>A0A803N733_CHEQI</name>